<dbReference type="InterPro" id="IPR015330">
    <property type="entry name" value="DNA_primase/pol_bifunc_N"/>
</dbReference>
<evidence type="ECO:0000313" key="4">
    <source>
        <dbReference type="Proteomes" id="UP000600547"/>
    </source>
</evidence>
<dbReference type="Proteomes" id="UP000600547">
    <property type="component" value="Unassembled WGS sequence"/>
</dbReference>
<dbReference type="AlphaFoldDB" id="A0A8H9GMR0"/>
<keyword evidence="4" id="KW-1185">Reference proteome</keyword>
<dbReference type="SUPFAM" id="SSF56747">
    <property type="entry name" value="Prim-pol domain"/>
    <property type="match status" value="1"/>
</dbReference>
<comment type="caution">
    <text evidence="3">The sequence shown here is derived from an EMBL/GenBank/DDBJ whole genome shotgun (WGS) entry which is preliminary data.</text>
</comment>
<feature type="region of interest" description="Disordered" evidence="1">
    <location>
        <begin position="321"/>
        <end position="357"/>
    </location>
</feature>
<reference evidence="4" key="1">
    <citation type="journal article" date="2019" name="Int. J. Syst. Evol. Microbiol.">
        <title>The Global Catalogue of Microorganisms (GCM) 10K type strain sequencing project: providing services to taxonomists for standard genome sequencing and annotation.</title>
        <authorList>
            <consortium name="The Broad Institute Genomics Platform"/>
            <consortium name="The Broad Institute Genome Sequencing Center for Infectious Disease"/>
            <person name="Wu L."/>
            <person name="Ma J."/>
        </authorList>
    </citation>
    <scope>NUCLEOTIDE SEQUENCE [LARGE SCALE GENOMIC DNA]</scope>
    <source>
        <strain evidence="4">JCM 31047</strain>
    </source>
</reference>
<proteinExistence type="predicted"/>
<accession>A0A8H9GMR0</accession>
<dbReference type="Gene3D" id="3.30.720.160">
    <property type="entry name" value="Bifunctional DNA primase/polymerase, N-terminal"/>
    <property type="match status" value="1"/>
</dbReference>
<evidence type="ECO:0000259" key="2">
    <source>
        <dbReference type="SMART" id="SM00943"/>
    </source>
</evidence>
<dbReference type="Pfam" id="PF09250">
    <property type="entry name" value="Prim-Pol"/>
    <property type="match status" value="1"/>
</dbReference>
<dbReference type="CDD" id="cd04859">
    <property type="entry name" value="Prim_Pol"/>
    <property type="match status" value="1"/>
</dbReference>
<evidence type="ECO:0000313" key="3">
    <source>
        <dbReference type="EMBL" id="GGM39705.1"/>
    </source>
</evidence>
<dbReference type="RefSeq" id="WP_189062490.1">
    <property type="nucleotide sequence ID" value="NZ_BMQG01000004.1"/>
</dbReference>
<sequence>MTASPDLLALALALADTGCSVIPVGPDKRPWIAWKPYQEKRADHAQIQKWASNPKTTGFALVCGAISGGVEVLDFDEPDFYPAWLGAAPDWAIDLPSQKTGGGGWQVAYRRPLPPGNTKLAWVPREADENGEVIPAGRVVAIETRGTGGYVLIPHSLHPSGNTYEPAHGSWAELPTLTEEQAQQLHEAARSTCQAPLSRQELTRLQQAHETRSKAHRAPADGESVVDAYNGKYDIHEALRAAGYTPFTKTRYTRPGADASPGGVHLLEDKRGRLCSYHHSSNDLLNDGHLHDPFDIFVAYQHGGDFKAAVKAAARELGVKHTPPATPGITVGTTRGKGESGTAAPALNPQPISEPPPSPIYISHGGYTIDRPVKKNGEIVDWTPEQLTNWTWTPTLRLQYPDGAVGERGALIVNGRHRGEVQIEARAWASRKDLLEVIAGYQAVCYTTNNTDIAKIYQGISLAGDDLPTARGVRSYGLHHVDGEWLELFEDCTISTHDLPPVFYAGTPIDPGSRSHRAPRDATPEQVDAARRAIIKLPSLVTPATARAVLGYAVAAVFAPRITPALGNRLPFLFNAGERESGKTSAAQIALELTTGYSARITKAGGMTPYQYDIAHSGANNLLSILDEYRPGEIDDAQLRKHHDLGVKWRGSGVASKDHAYELNAPTIIAGEGFTDDAATKSRGVLYFTRKKDRGSVEAYSEINRLPLWAYAGHLHTLARDTGEEEHQARLRRAEQLAQQAAGGTSNPRLQYALTFTAYGLLVLQDDVEPSAFTDQLILDTLADGVFNTLEGGSEGITNLEMFLQQLSFCLTKVSNPRQYVTPSSTSGQLIIRPQVCVDLVQAQYRERAAIANVTLFKQYAEQAAYFEQGDVHKTPEGKTVRGKRIALALIPARCEADLLREFEEGMRE</sequence>
<feature type="domain" description="DNA primase/polymerase bifunctional N-terminal" evidence="2">
    <location>
        <begin position="11"/>
        <end position="178"/>
    </location>
</feature>
<evidence type="ECO:0000256" key="1">
    <source>
        <dbReference type="SAM" id="MobiDB-lite"/>
    </source>
</evidence>
<dbReference type="EMBL" id="BMQG01000004">
    <property type="protein sequence ID" value="GGM39705.1"/>
    <property type="molecule type" value="Genomic_DNA"/>
</dbReference>
<organism evidence="3 4">
    <name type="scientific">Deinococcus arenae</name>
    <dbReference type="NCBI Taxonomy" id="1452751"/>
    <lineage>
        <taxon>Bacteria</taxon>
        <taxon>Thermotogati</taxon>
        <taxon>Deinococcota</taxon>
        <taxon>Deinococci</taxon>
        <taxon>Deinococcales</taxon>
        <taxon>Deinococcaceae</taxon>
        <taxon>Deinococcus</taxon>
    </lineage>
</organism>
<dbReference type="SMART" id="SM00943">
    <property type="entry name" value="Prim-Pol"/>
    <property type="match status" value="1"/>
</dbReference>
<protein>
    <recommendedName>
        <fullName evidence="2">DNA primase/polymerase bifunctional N-terminal domain-containing protein</fullName>
    </recommendedName>
</protein>
<gene>
    <name evidence="3" type="ORF">GCM10008956_15180</name>
</gene>
<name>A0A8H9GMR0_9DEIO</name>